<evidence type="ECO:0000313" key="3">
    <source>
        <dbReference type="Proteomes" id="UP001558713"/>
    </source>
</evidence>
<accession>A0ABD1BQF3</accession>
<gene>
    <name evidence="2" type="ORF">V5N11_015466</name>
</gene>
<feature type="domain" description="F-box" evidence="1">
    <location>
        <begin position="22"/>
        <end position="53"/>
    </location>
</feature>
<dbReference type="PANTHER" id="PTHR31111">
    <property type="entry name" value="BNAA05G37150D PROTEIN-RELATED"/>
    <property type="match status" value="1"/>
</dbReference>
<dbReference type="Proteomes" id="UP001558713">
    <property type="component" value="Unassembled WGS sequence"/>
</dbReference>
<dbReference type="EMBL" id="JBANAX010000182">
    <property type="protein sequence ID" value="KAL1219425.1"/>
    <property type="molecule type" value="Genomic_DNA"/>
</dbReference>
<reference evidence="2 3" key="1">
    <citation type="submission" date="2024-04" db="EMBL/GenBank/DDBJ databases">
        <title>Genome assembly C_amara_ONT_v2.</title>
        <authorList>
            <person name="Yant L."/>
            <person name="Moore C."/>
            <person name="Slenker M."/>
        </authorList>
    </citation>
    <scope>NUCLEOTIDE SEQUENCE [LARGE SCALE GENOMIC DNA]</scope>
    <source>
        <tissue evidence="2">Leaf</tissue>
    </source>
</reference>
<organism evidence="2 3">
    <name type="scientific">Cardamine amara subsp. amara</name>
    <dbReference type="NCBI Taxonomy" id="228776"/>
    <lineage>
        <taxon>Eukaryota</taxon>
        <taxon>Viridiplantae</taxon>
        <taxon>Streptophyta</taxon>
        <taxon>Embryophyta</taxon>
        <taxon>Tracheophyta</taxon>
        <taxon>Spermatophyta</taxon>
        <taxon>Magnoliopsida</taxon>
        <taxon>eudicotyledons</taxon>
        <taxon>Gunneridae</taxon>
        <taxon>Pentapetalae</taxon>
        <taxon>rosids</taxon>
        <taxon>malvids</taxon>
        <taxon>Brassicales</taxon>
        <taxon>Brassicaceae</taxon>
        <taxon>Cardamineae</taxon>
        <taxon>Cardamine</taxon>
    </lineage>
</organism>
<sequence>MKSRRLDVSTSMNGRVNSWVIPMNVIVEIFSWLPAKTIARFRCLSKRCASVLELGYFKELFWTKSFIEPQY</sequence>
<keyword evidence="3" id="KW-1185">Reference proteome</keyword>
<name>A0ABD1BQF3_CARAN</name>
<dbReference type="AlphaFoldDB" id="A0ABD1BQF3"/>
<dbReference type="InterPro" id="IPR001810">
    <property type="entry name" value="F-box_dom"/>
</dbReference>
<dbReference type="InterPro" id="IPR036047">
    <property type="entry name" value="F-box-like_dom_sf"/>
</dbReference>
<evidence type="ECO:0000313" key="2">
    <source>
        <dbReference type="EMBL" id="KAL1219425.1"/>
    </source>
</evidence>
<protein>
    <submittedName>
        <fullName evidence="2">F-box protein DOR</fullName>
    </submittedName>
</protein>
<dbReference type="SUPFAM" id="SSF81383">
    <property type="entry name" value="F-box domain"/>
    <property type="match status" value="1"/>
</dbReference>
<proteinExistence type="predicted"/>
<evidence type="ECO:0000259" key="1">
    <source>
        <dbReference type="Pfam" id="PF00646"/>
    </source>
</evidence>
<dbReference type="Pfam" id="PF00646">
    <property type="entry name" value="F-box"/>
    <property type="match status" value="1"/>
</dbReference>
<dbReference type="PANTHER" id="PTHR31111:SF130">
    <property type="entry name" value="F-BOX ASSOCIATED UBIQUITINATION EFFECTOR FAMILY PROTEIN"/>
    <property type="match status" value="1"/>
</dbReference>
<comment type="caution">
    <text evidence="2">The sequence shown here is derived from an EMBL/GenBank/DDBJ whole genome shotgun (WGS) entry which is preliminary data.</text>
</comment>